<dbReference type="InterPro" id="IPR011990">
    <property type="entry name" value="TPR-like_helical_dom_sf"/>
</dbReference>
<accession>A0A6A6LQW9</accession>
<reference evidence="2 3" key="1">
    <citation type="journal article" date="2020" name="Mol. Plant">
        <title>The Chromosome-Based Rubber Tree Genome Provides New Insights into Spurge Genome Evolution and Rubber Biosynthesis.</title>
        <authorList>
            <person name="Liu J."/>
            <person name="Shi C."/>
            <person name="Shi C.C."/>
            <person name="Li W."/>
            <person name="Zhang Q.J."/>
            <person name="Zhang Y."/>
            <person name="Li K."/>
            <person name="Lu H.F."/>
            <person name="Shi C."/>
            <person name="Zhu S.T."/>
            <person name="Xiao Z.Y."/>
            <person name="Nan H."/>
            <person name="Yue Y."/>
            <person name="Zhu X.G."/>
            <person name="Wu Y."/>
            <person name="Hong X.N."/>
            <person name="Fan G.Y."/>
            <person name="Tong Y."/>
            <person name="Zhang D."/>
            <person name="Mao C.L."/>
            <person name="Liu Y.L."/>
            <person name="Hao S.J."/>
            <person name="Liu W.Q."/>
            <person name="Lv M.Q."/>
            <person name="Zhang H.B."/>
            <person name="Liu Y."/>
            <person name="Hu-Tang G.R."/>
            <person name="Wang J.P."/>
            <person name="Wang J.H."/>
            <person name="Sun Y.H."/>
            <person name="Ni S.B."/>
            <person name="Chen W.B."/>
            <person name="Zhang X.C."/>
            <person name="Jiao Y.N."/>
            <person name="Eichler E.E."/>
            <person name="Li G.H."/>
            <person name="Liu X."/>
            <person name="Gao L.Z."/>
        </authorList>
    </citation>
    <scope>NUCLEOTIDE SEQUENCE [LARGE SCALE GENOMIC DNA]</scope>
    <source>
        <strain evidence="3">cv. GT1</strain>
        <tissue evidence="2">Leaf</tissue>
    </source>
</reference>
<dbReference type="EMBL" id="JAAGAX010000010">
    <property type="protein sequence ID" value="KAF2302019.1"/>
    <property type="molecule type" value="Genomic_DNA"/>
</dbReference>
<protein>
    <recommendedName>
        <fullName evidence="4">Pentatricopeptide repeat-containing protein</fullName>
    </recommendedName>
</protein>
<dbReference type="Proteomes" id="UP000467840">
    <property type="component" value="Chromosome 4"/>
</dbReference>
<organism evidence="2 3">
    <name type="scientific">Hevea brasiliensis</name>
    <name type="common">Para rubber tree</name>
    <name type="synonym">Siphonia brasiliensis</name>
    <dbReference type="NCBI Taxonomy" id="3981"/>
    <lineage>
        <taxon>Eukaryota</taxon>
        <taxon>Viridiplantae</taxon>
        <taxon>Streptophyta</taxon>
        <taxon>Embryophyta</taxon>
        <taxon>Tracheophyta</taxon>
        <taxon>Spermatophyta</taxon>
        <taxon>Magnoliopsida</taxon>
        <taxon>eudicotyledons</taxon>
        <taxon>Gunneridae</taxon>
        <taxon>Pentapetalae</taxon>
        <taxon>rosids</taxon>
        <taxon>fabids</taxon>
        <taxon>Malpighiales</taxon>
        <taxon>Euphorbiaceae</taxon>
        <taxon>Crotonoideae</taxon>
        <taxon>Micrandreae</taxon>
        <taxon>Hevea</taxon>
    </lineage>
</organism>
<comment type="caution">
    <text evidence="2">The sequence shown here is derived from an EMBL/GenBank/DDBJ whole genome shotgun (WGS) entry which is preliminary data.</text>
</comment>
<evidence type="ECO:0008006" key="4">
    <source>
        <dbReference type="Google" id="ProtNLM"/>
    </source>
</evidence>
<gene>
    <name evidence="2" type="ORF">GH714_031386</name>
</gene>
<keyword evidence="3" id="KW-1185">Reference proteome</keyword>
<dbReference type="Pfam" id="PF01535">
    <property type="entry name" value="PPR"/>
    <property type="match status" value="2"/>
</dbReference>
<keyword evidence="1" id="KW-0677">Repeat</keyword>
<dbReference type="Gene3D" id="1.25.40.10">
    <property type="entry name" value="Tetratricopeptide repeat domain"/>
    <property type="match status" value="1"/>
</dbReference>
<name>A0A6A6LQW9_HEVBR</name>
<evidence type="ECO:0000313" key="3">
    <source>
        <dbReference type="Proteomes" id="UP000467840"/>
    </source>
</evidence>
<dbReference type="InterPro" id="IPR002885">
    <property type="entry name" value="PPR_rpt"/>
</dbReference>
<evidence type="ECO:0000256" key="1">
    <source>
        <dbReference type="ARBA" id="ARBA00022737"/>
    </source>
</evidence>
<dbReference type="AlphaFoldDB" id="A0A6A6LQW9"/>
<sequence length="88" mass="10190">MPEKDVVLEYNGDCLCQSGFCNDALRFYRELRNLGIGYNEYSFAGLLNVCVKFKELELTRQAHGQHGHGEEAIRLFDDMVRLRMKQMG</sequence>
<proteinExistence type="predicted"/>
<evidence type="ECO:0000313" key="2">
    <source>
        <dbReference type="EMBL" id="KAF2302019.1"/>
    </source>
</evidence>